<comment type="function">
    <text evidence="14 16">Involved in unsaturated fatty acids biosynthesis. Catalyzes the dehydration of short chain beta-hydroxyacyl-ACPs and long chain saturated and unsaturated beta-hydroxyacyl-ACPs.</text>
</comment>
<feature type="binding site" evidence="15">
    <location>
        <position position="242"/>
    </location>
    <ligand>
        <name>Zn(2+)</name>
        <dbReference type="ChEBI" id="CHEBI:29105"/>
    </ligand>
</feature>
<dbReference type="InterPro" id="IPR010084">
    <property type="entry name" value="FabZ"/>
</dbReference>
<keyword evidence="18" id="KW-1185">Reference proteome</keyword>
<evidence type="ECO:0000256" key="12">
    <source>
        <dbReference type="ARBA" id="ARBA00023239"/>
    </source>
</evidence>
<comment type="catalytic activity">
    <reaction evidence="13 15">
        <text>a UDP-3-O-[(3R)-3-hydroxyacyl]-N-acetyl-alpha-D-glucosamine + H2O = a UDP-3-O-[(3R)-3-hydroxyacyl]-alpha-D-glucosamine + acetate</text>
        <dbReference type="Rhea" id="RHEA:67816"/>
        <dbReference type="ChEBI" id="CHEBI:15377"/>
        <dbReference type="ChEBI" id="CHEBI:30089"/>
        <dbReference type="ChEBI" id="CHEBI:137740"/>
        <dbReference type="ChEBI" id="CHEBI:173225"/>
        <dbReference type="EC" id="3.5.1.108"/>
    </reaction>
</comment>
<evidence type="ECO:0000256" key="5">
    <source>
        <dbReference type="ARBA" id="ARBA00022490"/>
    </source>
</evidence>
<evidence type="ECO:0000256" key="8">
    <source>
        <dbReference type="ARBA" id="ARBA00022723"/>
    </source>
</evidence>
<feature type="active site" evidence="16">
    <location>
        <position position="345"/>
    </location>
</feature>
<keyword evidence="9 15" id="KW-0378">Hydrolase</keyword>
<evidence type="ECO:0000256" key="2">
    <source>
        <dbReference type="ARBA" id="ARBA00002923"/>
    </source>
</evidence>
<evidence type="ECO:0000256" key="10">
    <source>
        <dbReference type="ARBA" id="ARBA00022833"/>
    </source>
</evidence>
<dbReference type="NCBIfam" id="NF000582">
    <property type="entry name" value="PRK00006.1"/>
    <property type="match status" value="1"/>
</dbReference>
<dbReference type="HAMAP" id="MF_00388">
    <property type="entry name" value="LpxC"/>
    <property type="match status" value="1"/>
</dbReference>
<dbReference type="GO" id="GO:0005737">
    <property type="term" value="C:cytoplasm"/>
    <property type="evidence" value="ECO:0007669"/>
    <property type="project" value="UniProtKB-SubCell"/>
</dbReference>
<accession>A0A7W7YKF3</accession>
<dbReference type="SUPFAM" id="SSF54637">
    <property type="entry name" value="Thioesterase/thiol ester dehydrase-isomerase"/>
    <property type="match status" value="1"/>
</dbReference>
<dbReference type="RefSeq" id="WP_184207915.1">
    <property type="nucleotide sequence ID" value="NZ_JACHIF010000003.1"/>
</dbReference>
<organism evidence="17 18">
    <name type="scientific">Prosthecobacter dejongeii</name>
    <dbReference type="NCBI Taxonomy" id="48465"/>
    <lineage>
        <taxon>Bacteria</taxon>
        <taxon>Pseudomonadati</taxon>
        <taxon>Verrucomicrobiota</taxon>
        <taxon>Verrucomicrobiia</taxon>
        <taxon>Verrucomicrobiales</taxon>
        <taxon>Verrucomicrobiaceae</taxon>
        <taxon>Prosthecobacter</taxon>
    </lineage>
</organism>
<dbReference type="PANTHER" id="PTHR33694">
    <property type="entry name" value="UDP-3-O-ACYL-N-ACETYLGLUCOSAMINE DEACETYLASE 1, MITOCHONDRIAL-RELATED"/>
    <property type="match status" value="1"/>
</dbReference>
<evidence type="ECO:0000256" key="9">
    <source>
        <dbReference type="ARBA" id="ARBA00022801"/>
    </source>
</evidence>
<dbReference type="Pfam" id="PF03331">
    <property type="entry name" value="LpxC"/>
    <property type="match status" value="1"/>
</dbReference>
<dbReference type="Gene3D" id="3.30.230.20">
    <property type="entry name" value="lpxc deacetylase, domain 1"/>
    <property type="match status" value="1"/>
</dbReference>
<dbReference type="Gene3D" id="3.10.129.10">
    <property type="entry name" value="Hotdog Thioesterase"/>
    <property type="match status" value="1"/>
</dbReference>
<dbReference type="GO" id="GO:0006633">
    <property type="term" value="P:fatty acid biosynthetic process"/>
    <property type="evidence" value="ECO:0007669"/>
    <property type="project" value="UniProtKB-UniRule"/>
</dbReference>
<reference evidence="17 18" key="1">
    <citation type="submission" date="2020-08" db="EMBL/GenBank/DDBJ databases">
        <title>Genomic Encyclopedia of Type Strains, Phase IV (KMG-IV): sequencing the most valuable type-strain genomes for metagenomic binning, comparative biology and taxonomic classification.</title>
        <authorList>
            <person name="Goeker M."/>
        </authorList>
    </citation>
    <scope>NUCLEOTIDE SEQUENCE [LARGE SCALE GENOMIC DNA]</scope>
    <source>
        <strain evidence="17 18">DSM 12251</strain>
    </source>
</reference>
<comment type="similarity">
    <text evidence="15">Belongs to the LpxC family.</text>
</comment>
<dbReference type="GO" id="GO:0103117">
    <property type="term" value="F:UDP-3-O-acyl-N-acetylglucosamine deacetylase activity"/>
    <property type="evidence" value="ECO:0007669"/>
    <property type="project" value="UniProtKB-UniRule"/>
</dbReference>
<dbReference type="PANTHER" id="PTHR33694:SF1">
    <property type="entry name" value="UDP-3-O-ACYL-N-ACETYLGLUCOSAMINE DEACETYLASE 1, MITOCHONDRIAL-RELATED"/>
    <property type="match status" value="1"/>
</dbReference>
<keyword evidence="12 16" id="KW-0456">Lyase</keyword>
<comment type="similarity">
    <text evidence="16">Belongs to the thioester dehydratase family. FabZ subfamily.</text>
</comment>
<dbReference type="InterPro" id="IPR015870">
    <property type="entry name" value="UDP-acyl_N-AcGlcN_deAcase_N"/>
</dbReference>
<dbReference type="InterPro" id="IPR013114">
    <property type="entry name" value="FabA_FabZ"/>
</dbReference>
<evidence type="ECO:0000256" key="1">
    <source>
        <dbReference type="ARBA" id="ARBA00001947"/>
    </source>
</evidence>
<dbReference type="HAMAP" id="MF_00406">
    <property type="entry name" value="FabZ"/>
    <property type="match status" value="1"/>
</dbReference>
<dbReference type="GO" id="GO:0046872">
    <property type="term" value="F:metal ion binding"/>
    <property type="evidence" value="ECO:0007669"/>
    <property type="project" value="UniProtKB-KW"/>
</dbReference>
<evidence type="ECO:0000256" key="4">
    <source>
        <dbReference type="ARBA" id="ARBA00005002"/>
    </source>
</evidence>
<evidence type="ECO:0000256" key="16">
    <source>
        <dbReference type="HAMAP-Rule" id="MF_00406"/>
    </source>
</evidence>
<dbReference type="Proteomes" id="UP000534294">
    <property type="component" value="Unassembled WGS sequence"/>
</dbReference>
<dbReference type="FunFam" id="3.10.129.10:FF:000001">
    <property type="entry name" value="3-hydroxyacyl-[acyl-carrier-protein] dehydratase FabZ"/>
    <property type="match status" value="1"/>
</dbReference>
<evidence type="ECO:0000256" key="14">
    <source>
        <dbReference type="ARBA" id="ARBA00025049"/>
    </source>
</evidence>
<evidence type="ECO:0000256" key="13">
    <source>
        <dbReference type="ARBA" id="ARBA00024535"/>
    </source>
</evidence>
<evidence type="ECO:0000256" key="3">
    <source>
        <dbReference type="ARBA" id="ARBA00004496"/>
    </source>
</evidence>
<keyword evidence="8 15" id="KW-0479">Metal-binding</keyword>
<sequence length="439" mass="48451">MPASDRQHTLAKPASITGTSLHTGEQVTLTLQPAPENFGFKFRRMDLEDKPFIPALVEKVQKVERATTIAEGGVNVHTVEHVISALAGMGVDNAIIEMDANEPPIVDGSSQPFVELIKKAGLQEQSEPRKIFEIREPIYQETRDGTIITIVPDKKFRVSCTNVGPGGRFTQYLSLEINPETYEKEIAPARTFVYYEDIAPLMEKGLIKGGTLEAAVVVRGDTLLSKQPLRFNNEFVRHKILDIIGDLMLSGKRITGHVIAVRPGHGPNTEMARAIVSQYNAMRAMVPPAVNIPGGEAVLDINEVMNILPHRYPFLLVDRIIGFEGETKCRGIKNVTINEQFFQGHFPGHPIMPGVLQLEAMAQVASIVLLRMPSHQGKIGYFLSANNVKWRKPVVPGDTLIIETEITKAKRSVAQAIGRCLVNGQVVSEAELMFNVVDR</sequence>
<feature type="active site" description="Proton donor" evidence="15">
    <location>
        <position position="265"/>
    </location>
</feature>
<comment type="function">
    <text evidence="2 15">Catalyzes the hydrolysis of UDP-3-O-myristoyl-N-acetylglucosamine to form UDP-3-O-myristoylglucosamine and acetate, the committed step in lipid A biosynthesis.</text>
</comment>
<name>A0A7W7YKF3_9BACT</name>
<evidence type="ECO:0000256" key="6">
    <source>
        <dbReference type="ARBA" id="ARBA00022516"/>
    </source>
</evidence>
<dbReference type="InterPro" id="IPR011334">
    <property type="entry name" value="UDP-acyl_GlcNac_deAcase_C"/>
</dbReference>
<keyword evidence="11 15" id="KW-0443">Lipid metabolism</keyword>
<evidence type="ECO:0000256" key="11">
    <source>
        <dbReference type="ARBA" id="ARBA00023098"/>
    </source>
</evidence>
<dbReference type="EC" id="4.2.1.59" evidence="16"/>
<comment type="caution">
    <text evidence="17">The sequence shown here is derived from an EMBL/GenBank/DDBJ whole genome shotgun (WGS) entry which is preliminary data.</text>
</comment>
<evidence type="ECO:0000256" key="7">
    <source>
        <dbReference type="ARBA" id="ARBA00022556"/>
    </source>
</evidence>
<protein>
    <recommendedName>
        <fullName evidence="15 16">Multifunctional fusion protein</fullName>
    </recommendedName>
    <domain>
        <recommendedName>
            <fullName evidence="16">3-hydroxyacyl-[acyl-carrier-protein] dehydratase FabZ</fullName>
            <ecNumber evidence="16">4.2.1.59</ecNumber>
        </recommendedName>
        <alternativeName>
            <fullName evidence="16">(3R)-hydroxymyristoyl-[acyl-carrier-protein] dehydratase</fullName>
        </alternativeName>
        <alternativeName>
            <fullName evidence="16">Beta-hydroxyacyl-ACP dehydratase</fullName>
            <shortName evidence="16">(3R)-hydroxymyristoyl-ACP dehydrase</shortName>
        </alternativeName>
    </domain>
    <domain>
        <recommendedName>
            <fullName evidence="15">UDP-3-O-acyl-N-acetylglucosamine deacetylase</fullName>
            <shortName evidence="15">UDP-3-O-acyl-GlcNAc deacetylase</shortName>
            <ecNumber evidence="15">3.5.1.108</ecNumber>
        </recommendedName>
        <alternativeName>
            <fullName evidence="15">UDP-3-O-[R-3-hydroxymyristoyl]-N-acetylglucosamine deacetylase</fullName>
        </alternativeName>
    </domain>
</protein>
<comment type="cofactor">
    <cofactor evidence="1 15">
        <name>Zn(2+)</name>
        <dbReference type="ChEBI" id="CHEBI:29105"/>
    </cofactor>
</comment>
<dbReference type="InterPro" id="IPR004463">
    <property type="entry name" value="UDP-acyl_GlcNac_deAcase"/>
</dbReference>
<evidence type="ECO:0000256" key="15">
    <source>
        <dbReference type="HAMAP-Rule" id="MF_00388"/>
    </source>
</evidence>
<dbReference type="InterPro" id="IPR029069">
    <property type="entry name" value="HotDog_dom_sf"/>
</dbReference>
<dbReference type="Pfam" id="PF07977">
    <property type="entry name" value="FabA"/>
    <property type="match status" value="1"/>
</dbReference>
<dbReference type="NCBIfam" id="TIGR00325">
    <property type="entry name" value="lpxC"/>
    <property type="match status" value="1"/>
</dbReference>
<dbReference type="CDD" id="cd01288">
    <property type="entry name" value="FabZ"/>
    <property type="match status" value="1"/>
</dbReference>
<proteinExistence type="inferred from homology"/>
<keyword evidence="10 15" id="KW-0862">Zinc</keyword>
<dbReference type="GO" id="GO:0016020">
    <property type="term" value="C:membrane"/>
    <property type="evidence" value="ECO:0007669"/>
    <property type="project" value="GOC"/>
</dbReference>
<dbReference type="Gene3D" id="3.30.1700.10">
    <property type="entry name" value="lpxc deacetylase, domain 2"/>
    <property type="match status" value="1"/>
</dbReference>
<dbReference type="UniPathway" id="UPA00359">
    <property type="reaction ID" value="UER00478"/>
</dbReference>
<evidence type="ECO:0000313" key="18">
    <source>
        <dbReference type="Proteomes" id="UP000534294"/>
    </source>
</evidence>
<dbReference type="NCBIfam" id="TIGR01750">
    <property type="entry name" value="fabZ"/>
    <property type="match status" value="1"/>
</dbReference>
<dbReference type="InterPro" id="IPR020568">
    <property type="entry name" value="Ribosomal_Su5_D2-typ_SF"/>
</dbReference>
<dbReference type="SUPFAM" id="SSF54211">
    <property type="entry name" value="Ribosomal protein S5 domain 2-like"/>
    <property type="match status" value="2"/>
</dbReference>
<gene>
    <name evidence="16" type="primary">fabZ</name>
    <name evidence="15" type="synonym">lpxC</name>
    <name evidence="17" type="ORF">HNQ64_001998</name>
</gene>
<keyword evidence="6 15" id="KW-0444">Lipid biosynthesis</keyword>
<dbReference type="AlphaFoldDB" id="A0A7W7YKF3"/>
<comment type="catalytic activity">
    <reaction evidence="16">
        <text>a (3R)-hydroxyacyl-[ACP] = a (2E)-enoyl-[ACP] + H2O</text>
        <dbReference type="Rhea" id="RHEA:13097"/>
        <dbReference type="Rhea" id="RHEA-COMP:9925"/>
        <dbReference type="Rhea" id="RHEA-COMP:9945"/>
        <dbReference type="ChEBI" id="CHEBI:15377"/>
        <dbReference type="ChEBI" id="CHEBI:78784"/>
        <dbReference type="ChEBI" id="CHEBI:78827"/>
        <dbReference type="EC" id="4.2.1.59"/>
    </reaction>
</comment>
<dbReference type="EC" id="3.5.1.108" evidence="15"/>
<comment type="pathway">
    <text evidence="4 15">Glycolipid biosynthesis; lipid IV(A) biosynthesis; lipid IV(A) from (3R)-3-hydroxytetradecanoyl-[acyl-carrier-protein] and UDP-N-acetyl-alpha-D-glucosamine: step 2/6.</text>
</comment>
<dbReference type="GO" id="GO:0009245">
    <property type="term" value="P:lipid A biosynthetic process"/>
    <property type="evidence" value="ECO:0007669"/>
    <property type="project" value="UniProtKB-UniRule"/>
</dbReference>
<dbReference type="NCBIfam" id="NF009667">
    <property type="entry name" value="PRK13188.1"/>
    <property type="match status" value="1"/>
</dbReference>
<dbReference type="GO" id="GO:0019171">
    <property type="term" value="F:(3R)-hydroxyacyl-[acyl-carrier-protein] dehydratase activity"/>
    <property type="evidence" value="ECO:0007669"/>
    <property type="project" value="UniProtKB-EC"/>
</dbReference>
<evidence type="ECO:0000313" key="17">
    <source>
        <dbReference type="EMBL" id="MBB5037749.1"/>
    </source>
</evidence>
<feature type="binding site" evidence="15">
    <location>
        <position position="81"/>
    </location>
    <ligand>
        <name>Zn(2+)</name>
        <dbReference type="ChEBI" id="CHEBI:29105"/>
    </ligand>
</feature>
<comment type="subcellular location">
    <subcellularLocation>
        <location evidence="3 16">Cytoplasm</location>
    </subcellularLocation>
</comment>
<keyword evidence="5 16" id="KW-0963">Cytoplasm</keyword>
<feature type="binding site" evidence="15">
    <location>
        <position position="238"/>
    </location>
    <ligand>
        <name>Zn(2+)</name>
        <dbReference type="ChEBI" id="CHEBI:29105"/>
    </ligand>
</feature>
<keyword evidence="7 15" id="KW-0441">Lipid A biosynthesis</keyword>
<dbReference type="EMBL" id="JACHIF010000003">
    <property type="protein sequence ID" value="MBB5037749.1"/>
    <property type="molecule type" value="Genomic_DNA"/>
</dbReference>